<dbReference type="PROSITE" id="PS00211">
    <property type="entry name" value="ABC_TRANSPORTER_1"/>
    <property type="match status" value="1"/>
</dbReference>
<comment type="caution">
    <text evidence="7">The sequence shown here is derived from an EMBL/GenBank/DDBJ whole genome shotgun (WGS) entry which is preliminary data.</text>
</comment>
<proteinExistence type="inferred from homology"/>
<dbReference type="SUPFAM" id="SSF52540">
    <property type="entry name" value="P-loop containing nucleoside triphosphate hydrolases"/>
    <property type="match status" value="1"/>
</dbReference>
<dbReference type="InterPro" id="IPR017871">
    <property type="entry name" value="ABC_transporter-like_CS"/>
</dbReference>
<name>A0ABQ1E459_9CLOT</name>
<feature type="transmembrane region" description="Helical" evidence="5">
    <location>
        <begin position="486"/>
        <end position="511"/>
    </location>
</feature>
<evidence type="ECO:0000313" key="8">
    <source>
        <dbReference type="Proteomes" id="UP000663802"/>
    </source>
</evidence>
<keyword evidence="8" id="KW-1185">Reference proteome</keyword>
<dbReference type="Pfam" id="PF00005">
    <property type="entry name" value="ABC_tran"/>
    <property type="match status" value="1"/>
</dbReference>
<keyword evidence="5" id="KW-0812">Transmembrane</keyword>
<evidence type="ECO:0000256" key="1">
    <source>
        <dbReference type="ARBA" id="ARBA00005417"/>
    </source>
</evidence>
<dbReference type="PANTHER" id="PTHR42734">
    <property type="entry name" value="METAL TRANSPORT SYSTEM ATP-BINDING PROTEIN TM_0124-RELATED"/>
    <property type="match status" value="1"/>
</dbReference>
<evidence type="ECO:0000256" key="2">
    <source>
        <dbReference type="ARBA" id="ARBA00022448"/>
    </source>
</evidence>
<keyword evidence="5" id="KW-1133">Transmembrane helix</keyword>
<evidence type="ECO:0000256" key="4">
    <source>
        <dbReference type="ARBA" id="ARBA00022840"/>
    </source>
</evidence>
<keyword evidence="5" id="KW-0472">Membrane</keyword>
<sequence length="628" mass="72995">MIHCKTICKKYGQEKVLDSFSYTFKENGFVLLYGESGCGKTTLLNILAGMTIFDEGEIIFKKNKYENKVDYNKISNDIGYITQDTHFIDYLTVFDNLRLCSTDDEYIMEFLKKFGLVDIKDNYPITLSGGEKQRIAIIQALLGEKDILLLDEPTASLDRENKLLIFNILNELKNSKLIICSSHDYEAKVYADEIIDFNNLQSVKPNENISATCFETKGIKNKRKLYPFFRKQYKYHGREKKSKIQLTIVFFLAVIALCICDTPQSKTDSNIQYTYHLNQLQLSTVGVNKSLLTELSSNNKVLEVDLMYNRSVPDGIDDEKDITSNVNYNITAETLPFREDAFPLAHDIEYGSYYTKAEQIILSYDMALSIGNPKDLIGQTLKVDLFDKSYDMEIVGVFKRFSKIEKQYLWASGIYLGNNNDTFFINGEFTKRYVENKDFLMHGQRIYTAYFSDFKDMKLFYENNNYNYKQDEIKLIYADIGNDISFLFQSMFAILFPIVLVIIPVAVLLYYQTWKIKMVYNKHIFSVYQYLGYSAKEIKRCWIVTSLEEVIKMLLSAMLVAFPLMWITNLINSKIIIIPFQIFTYNSYLILLLNVLIIVLNIIVSTITLNKVKMSGWYQILLEQRDLI</sequence>
<evidence type="ECO:0000313" key="7">
    <source>
        <dbReference type="EMBL" id="GFZ29527.1"/>
    </source>
</evidence>
<comment type="similarity">
    <text evidence="1">Belongs to the ABC transporter superfamily.</text>
</comment>
<feature type="domain" description="ABC transporter" evidence="6">
    <location>
        <begin position="2"/>
        <end position="224"/>
    </location>
</feature>
<reference evidence="7 8" key="1">
    <citation type="journal article" date="2021" name="Int. J. Syst. Evol. Microbiol.">
        <title>Clostridium zeae sp. nov., isolated from corn silage.</title>
        <authorList>
            <person name="Kobayashi H."/>
            <person name="Tanizawa Y."/>
            <person name="Yagura M."/>
            <person name="Sakamoto M."/>
            <person name="Ohkuma M."/>
            <person name="Tohno M."/>
        </authorList>
    </citation>
    <scope>NUCLEOTIDE SEQUENCE [LARGE SCALE GENOMIC DNA]</scope>
    <source>
        <strain evidence="7 8">CSC2</strain>
    </source>
</reference>
<keyword evidence="3" id="KW-0547">Nucleotide-binding</keyword>
<dbReference type="PROSITE" id="PS50893">
    <property type="entry name" value="ABC_TRANSPORTER_2"/>
    <property type="match status" value="1"/>
</dbReference>
<dbReference type="InterPro" id="IPR050153">
    <property type="entry name" value="Metal_Ion_Import_ABC"/>
</dbReference>
<dbReference type="InterPro" id="IPR003593">
    <property type="entry name" value="AAA+_ATPase"/>
</dbReference>
<protein>
    <recommendedName>
        <fullName evidence="6">ABC transporter domain-containing protein</fullName>
    </recommendedName>
</protein>
<evidence type="ECO:0000256" key="5">
    <source>
        <dbReference type="SAM" id="Phobius"/>
    </source>
</evidence>
<keyword evidence="4" id="KW-0067">ATP-binding</keyword>
<dbReference type="PANTHER" id="PTHR42734:SF17">
    <property type="entry name" value="METAL TRANSPORT SYSTEM ATP-BINDING PROTEIN TM_0124-RELATED"/>
    <property type="match status" value="1"/>
</dbReference>
<dbReference type="InterPro" id="IPR027417">
    <property type="entry name" value="P-loop_NTPase"/>
</dbReference>
<dbReference type="InterPro" id="IPR003439">
    <property type="entry name" value="ABC_transporter-like_ATP-bd"/>
</dbReference>
<evidence type="ECO:0000256" key="3">
    <source>
        <dbReference type="ARBA" id="ARBA00022741"/>
    </source>
</evidence>
<accession>A0ABQ1E459</accession>
<dbReference type="SMART" id="SM00382">
    <property type="entry name" value="AAA"/>
    <property type="match status" value="1"/>
</dbReference>
<evidence type="ECO:0000259" key="6">
    <source>
        <dbReference type="PROSITE" id="PS50893"/>
    </source>
</evidence>
<gene>
    <name evidence="7" type="ORF">CSC2_00530</name>
</gene>
<keyword evidence="2" id="KW-0813">Transport</keyword>
<organism evidence="7 8">
    <name type="scientific">Clostridium zeae</name>
    <dbReference type="NCBI Taxonomy" id="2759022"/>
    <lineage>
        <taxon>Bacteria</taxon>
        <taxon>Bacillati</taxon>
        <taxon>Bacillota</taxon>
        <taxon>Clostridia</taxon>
        <taxon>Eubacteriales</taxon>
        <taxon>Clostridiaceae</taxon>
        <taxon>Clostridium</taxon>
    </lineage>
</organism>
<dbReference type="Gene3D" id="3.40.50.300">
    <property type="entry name" value="P-loop containing nucleotide triphosphate hydrolases"/>
    <property type="match status" value="1"/>
</dbReference>
<dbReference type="RefSeq" id="WP_206867570.1">
    <property type="nucleotide sequence ID" value="NZ_BMBA01000001.1"/>
</dbReference>
<feature type="transmembrane region" description="Helical" evidence="5">
    <location>
        <begin position="550"/>
        <end position="568"/>
    </location>
</feature>
<dbReference type="Proteomes" id="UP000663802">
    <property type="component" value="Unassembled WGS sequence"/>
</dbReference>
<feature type="transmembrane region" description="Helical" evidence="5">
    <location>
        <begin position="588"/>
        <end position="609"/>
    </location>
</feature>
<dbReference type="EMBL" id="BMBA01000001">
    <property type="protein sequence ID" value="GFZ29527.1"/>
    <property type="molecule type" value="Genomic_DNA"/>
</dbReference>